<gene>
    <name evidence="2" type="ORF">SCF082_LOCUS42096</name>
</gene>
<dbReference type="EMBL" id="CAXAMM010039818">
    <property type="protein sequence ID" value="CAK9089200.1"/>
    <property type="molecule type" value="Genomic_DNA"/>
</dbReference>
<feature type="region of interest" description="Disordered" evidence="1">
    <location>
        <begin position="403"/>
        <end position="450"/>
    </location>
</feature>
<keyword evidence="3" id="KW-1185">Reference proteome</keyword>
<evidence type="ECO:0000256" key="1">
    <source>
        <dbReference type="SAM" id="MobiDB-lite"/>
    </source>
</evidence>
<evidence type="ECO:0000313" key="3">
    <source>
        <dbReference type="Proteomes" id="UP001642464"/>
    </source>
</evidence>
<protein>
    <submittedName>
        <fullName evidence="2">Uncharacterized protein</fullName>
    </submittedName>
</protein>
<reference evidence="2 3" key="1">
    <citation type="submission" date="2024-02" db="EMBL/GenBank/DDBJ databases">
        <authorList>
            <person name="Chen Y."/>
            <person name="Shah S."/>
            <person name="Dougan E. K."/>
            <person name="Thang M."/>
            <person name="Chan C."/>
        </authorList>
    </citation>
    <scope>NUCLEOTIDE SEQUENCE [LARGE SCALE GENOMIC DNA]</scope>
</reference>
<proteinExistence type="predicted"/>
<dbReference type="InterPro" id="IPR027417">
    <property type="entry name" value="P-loop_NTPase"/>
</dbReference>
<name>A0ABP0QP33_9DINO</name>
<accession>A0ABP0QP33</accession>
<dbReference type="Gene3D" id="3.40.50.300">
    <property type="entry name" value="P-loop containing nucleotide triphosphate hydrolases"/>
    <property type="match status" value="1"/>
</dbReference>
<comment type="caution">
    <text evidence="2">The sequence shown here is derived from an EMBL/GenBank/DDBJ whole genome shotgun (WGS) entry which is preliminary data.</text>
</comment>
<dbReference type="SUPFAM" id="SSF52540">
    <property type="entry name" value="P-loop containing nucleoside triphosphate hydrolases"/>
    <property type="match status" value="1"/>
</dbReference>
<evidence type="ECO:0000313" key="2">
    <source>
        <dbReference type="EMBL" id="CAK9089200.1"/>
    </source>
</evidence>
<dbReference type="Proteomes" id="UP001642464">
    <property type="component" value="Unassembled WGS sequence"/>
</dbReference>
<organism evidence="2 3">
    <name type="scientific">Durusdinium trenchii</name>
    <dbReference type="NCBI Taxonomy" id="1381693"/>
    <lineage>
        <taxon>Eukaryota</taxon>
        <taxon>Sar</taxon>
        <taxon>Alveolata</taxon>
        <taxon>Dinophyceae</taxon>
        <taxon>Suessiales</taxon>
        <taxon>Symbiodiniaceae</taxon>
        <taxon>Durusdinium</taxon>
    </lineage>
</organism>
<sequence length="450" mass="50535">MAVLLQREFHALARLLPSGDVPQLDCWNGAQRLFEKVRSWELSVVSGVFIAFFTLILNEVDSVQMDNAREGYRAVRDQILSLGLTNLTEFHLDNRRLQLSRLRHCWTATVAAEQQRDGTSPTPLALDEDECLLAAHAGIRELFWTRYRLVFPAEDRLRTKAQRALQKRSLEVMDVWQVSACMETLDRAGRGEWAHRAGLALGGPRLLFNGPVGKRCNPSILQLTVRLMSSISPQSIEAEVIAAGKGCCLVDCFGLGTVDYSLRAARLQTWAPLLQGFVSERRALGMVCHLVSCEQQGQLSEGDEQLVEIFQKCEKERVRRQIAPFRYVVILTKTDLASSPADVERFAEQVGARLKEMGQTVWKIVTCTSMSEDGSGIREVAEIIDEAKKVGWEDLPEWIEDAFLTPRPPGGKTTTQRRELRNNFTQSRRVSSRHPPRGGPGAKTMLPPRV</sequence>